<proteinExistence type="predicted"/>
<reference evidence="1 2" key="1">
    <citation type="journal article" date="2023" name="Science">
        <title>Complex scaffold remodeling in plant triterpene biosynthesis.</title>
        <authorList>
            <person name="De La Pena R."/>
            <person name="Hodgson H."/>
            <person name="Liu J.C."/>
            <person name="Stephenson M.J."/>
            <person name="Martin A.C."/>
            <person name="Owen C."/>
            <person name="Harkess A."/>
            <person name="Leebens-Mack J."/>
            <person name="Jimenez L.E."/>
            <person name="Osbourn A."/>
            <person name="Sattely E.S."/>
        </authorList>
    </citation>
    <scope>NUCLEOTIDE SEQUENCE [LARGE SCALE GENOMIC DNA]</scope>
    <source>
        <strain evidence="2">cv. JPN11</strain>
        <tissue evidence="1">Leaf</tissue>
    </source>
</reference>
<gene>
    <name evidence="1" type="ORF">OWV82_014247</name>
</gene>
<evidence type="ECO:0000313" key="2">
    <source>
        <dbReference type="Proteomes" id="UP001164539"/>
    </source>
</evidence>
<protein>
    <submittedName>
        <fullName evidence="1">Leucine-rich repeat protein kinase family protein</fullName>
    </submittedName>
</protein>
<sequence>MLSRAFTKRRRSIKDGEHTKFSRSIHEYDDYIVGFTYDLPLISCENRGVQMTMKEVLRSSVGVMGESSLGMTEKVVLLNGEMFAVKRFRKLIVGRSEFGRRVEKLAQLSRKCEYLVPITAYLYAKRIKFILCDYYPMGSLADLLACGRKHGHTALNWNQRLKIILQVARAIFFIHTECPANERNMQMSVHGNIKSSNVMINIDFSACLSDYGFTQLAERLEVYGASQTKPPSLSEYIYNEDLSQKSDLFDFGVVVMDILAGSRFPWLKTKCILENKEDIKEGKIEFFEFTVEGKERKRAMQVLDIALACTNRLPEARPSIEQVLLFLGDVINK</sequence>
<organism evidence="1 2">
    <name type="scientific">Melia azedarach</name>
    <name type="common">Chinaberry tree</name>
    <dbReference type="NCBI Taxonomy" id="155640"/>
    <lineage>
        <taxon>Eukaryota</taxon>
        <taxon>Viridiplantae</taxon>
        <taxon>Streptophyta</taxon>
        <taxon>Embryophyta</taxon>
        <taxon>Tracheophyta</taxon>
        <taxon>Spermatophyta</taxon>
        <taxon>Magnoliopsida</taxon>
        <taxon>eudicotyledons</taxon>
        <taxon>Gunneridae</taxon>
        <taxon>Pentapetalae</taxon>
        <taxon>rosids</taxon>
        <taxon>malvids</taxon>
        <taxon>Sapindales</taxon>
        <taxon>Meliaceae</taxon>
        <taxon>Melia</taxon>
    </lineage>
</organism>
<dbReference type="Proteomes" id="UP001164539">
    <property type="component" value="Chromosome 8"/>
</dbReference>
<name>A0ACC1XLX5_MELAZ</name>
<dbReference type="EMBL" id="CM051401">
    <property type="protein sequence ID" value="KAJ4711908.1"/>
    <property type="molecule type" value="Genomic_DNA"/>
</dbReference>
<comment type="caution">
    <text evidence="1">The sequence shown here is derived from an EMBL/GenBank/DDBJ whole genome shotgun (WGS) entry which is preliminary data.</text>
</comment>
<accession>A0ACC1XLX5</accession>
<keyword evidence="1" id="KW-0808">Transferase</keyword>
<keyword evidence="2" id="KW-1185">Reference proteome</keyword>
<keyword evidence="1" id="KW-0418">Kinase</keyword>
<evidence type="ECO:0000313" key="1">
    <source>
        <dbReference type="EMBL" id="KAJ4711908.1"/>
    </source>
</evidence>